<accession>A0AAN6PG62</accession>
<evidence type="ECO:0000313" key="4">
    <source>
        <dbReference type="Proteomes" id="UP001303115"/>
    </source>
</evidence>
<keyword evidence="4" id="KW-1185">Reference proteome</keyword>
<dbReference type="InterPro" id="IPR029058">
    <property type="entry name" value="AB_hydrolase_fold"/>
</dbReference>
<dbReference type="PANTHER" id="PTHR33840:SF1">
    <property type="entry name" value="TLE1 PHOSPHOLIPASE DOMAIN-CONTAINING PROTEIN"/>
    <property type="match status" value="1"/>
</dbReference>
<dbReference type="EMBL" id="MU854401">
    <property type="protein sequence ID" value="KAK4039405.1"/>
    <property type="molecule type" value="Genomic_DNA"/>
</dbReference>
<evidence type="ECO:0000256" key="1">
    <source>
        <dbReference type="SAM" id="MobiDB-lite"/>
    </source>
</evidence>
<protein>
    <recommendedName>
        <fullName evidence="2">T6SS Phospholipase effector Tle1-like catalytic domain-containing protein</fullName>
    </recommendedName>
</protein>
<evidence type="ECO:0000313" key="3">
    <source>
        <dbReference type="EMBL" id="KAK4039405.1"/>
    </source>
</evidence>
<comment type="caution">
    <text evidence="3">The sequence shown here is derived from an EMBL/GenBank/DDBJ whole genome shotgun (WGS) entry which is preliminary data.</text>
</comment>
<feature type="domain" description="T6SS Phospholipase effector Tle1-like catalytic" evidence="2">
    <location>
        <begin position="19"/>
        <end position="313"/>
    </location>
</feature>
<dbReference type="Pfam" id="PF09994">
    <property type="entry name" value="T6SS_Tle1-like_cat"/>
    <property type="match status" value="1"/>
</dbReference>
<gene>
    <name evidence="3" type="ORF">C8A01DRAFT_36615</name>
</gene>
<organism evidence="3 4">
    <name type="scientific">Parachaetomium inaequale</name>
    <dbReference type="NCBI Taxonomy" id="2588326"/>
    <lineage>
        <taxon>Eukaryota</taxon>
        <taxon>Fungi</taxon>
        <taxon>Dikarya</taxon>
        <taxon>Ascomycota</taxon>
        <taxon>Pezizomycotina</taxon>
        <taxon>Sordariomycetes</taxon>
        <taxon>Sordariomycetidae</taxon>
        <taxon>Sordariales</taxon>
        <taxon>Chaetomiaceae</taxon>
        <taxon>Parachaetomium</taxon>
    </lineage>
</organism>
<evidence type="ECO:0000259" key="2">
    <source>
        <dbReference type="Pfam" id="PF09994"/>
    </source>
</evidence>
<sequence length="670" mass="73058">MATPLDPEHPHVARPGLPKRLILCCDGTWMDSLGSKGSEPPSNVTRISRVFCRTCSDGTHQVINYFPGVGTANAIDRFTGGAFGMGLDQDIREVYNFICANYVDGDAIVLIGFSRGAFTARSVADMIASVGLLTPEGLDNFYAIFDDYENIGNRGRDTDEYLVPGLPEYNGSHGQAKIEWETARMKKYKQGLRELKYTRDTYHDGVTEIKIKALAVWDTVGTLGIPPAPKEEALTHRTWTFTNTQVSNKVENAFQALALDEPRYAFRPSLWERVPGSTTNLKQVWFPGNHGNVGGGWHDQQISDITLAWMCDQLSTLGLEFNFTRLATVFHETLRFSAAHPFPYAPGSGSGDGKSSLLPSLPKLPLDSIKRSLSKLLRGSKRPSPAPKPTPSRPLSVSSPGNGTGGPLPWAHPPIFTPSNHRKRDSQECTLRTSRACFTPHSLPSVPPADLFRAGARPWGLGAIRAPTSVLTTLAGKTVRRPGRVLRVDETTNEDTAEPLVGTNERVHSCVRVRLVCGGLGLDDNAVWGCEALLGSGGDKGKGRWRLERGGALGEQEEREVRVGLEMGPREVRLQGAGGSADRGGEYPAEVMYPVGGEDHQWRWVFEGRVEGDGQGRVPQALALPEEPLVGYWERYYLGLMVGEVDVWKYAEGDSGVVGGGGLEGAVIWK</sequence>
<reference evidence="4" key="1">
    <citation type="journal article" date="2023" name="Mol. Phylogenet. Evol.">
        <title>Genome-scale phylogeny and comparative genomics of the fungal order Sordariales.</title>
        <authorList>
            <person name="Hensen N."/>
            <person name="Bonometti L."/>
            <person name="Westerberg I."/>
            <person name="Brannstrom I.O."/>
            <person name="Guillou S."/>
            <person name="Cros-Aarteil S."/>
            <person name="Calhoun S."/>
            <person name="Haridas S."/>
            <person name="Kuo A."/>
            <person name="Mondo S."/>
            <person name="Pangilinan J."/>
            <person name="Riley R."/>
            <person name="LaButti K."/>
            <person name="Andreopoulos B."/>
            <person name="Lipzen A."/>
            <person name="Chen C."/>
            <person name="Yan M."/>
            <person name="Daum C."/>
            <person name="Ng V."/>
            <person name="Clum A."/>
            <person name="Steindorff A."/>
            <person name="Ohm R.A."/>
            <person name="Martin F."/>
            <person name="Silar P."/>
            <person name="Natvig D.O."/>
            <person name="Lalanne C."/>
            <person name="Gautier V."/>
            <person name="Ament-Velasquez S.L."/>
            <person name="Kruys A."/>
            <person name="Hutchinson M.I."/>
            <person name="Powell A.J."/>
            <person name="Barry K."/>
            <person name="Miller A.N."/>
            <person name="Grigoriev I.V."/>
            <person name="Debuchy R."/>
            <person name="Gladieux P."/>
            <person name="Hiltunen Thoren M."/>
            <person name="Johannesson H."/>
        </authorList>
    </citation>
    <scope>NUCLEOTIDE SEQUENCE [LARGE SCALE GENOMIC DNA]</scope>
    <source>
        <strain evidence="4">CBS 284.82</strain>
    </source>
</reference>
<dbReference type="AlphaFoldDB" id="A0AAN6PG62"/>
<name>A0AAN6PG62_9PEZI</name>
<feature type="region of interest" description="Disordered" evidence="1">
    <location>
        <begin position="375"/>
        <end position="428"/>
    </location>
</feature>
<dbReference type="Proteomes" id="UP001303115">
    <property type="component" value="Unassembled WGS sequence"/>
</dbReference>
<dbReference type="InterPro" id="IPR018712">
    <property type="entry name" value="Tle1-like_cat"/>
</dbReference>
<dbReference type="SUPFAM" id="SSF53474">
    <property type="entry name" value="alpha/beta-Hydrolases"/>
    <property type="match status" value="1"/>
</dbReference>
<dbReference type="PANTHER" id="PTHR33840">
    <property type="match status" value="1"/>
</dbReference>
<proteinExistence type="predicted"/>